<organism evidence="7 8">
    <name type="scientific">Rhizopus oryzae</name>
    <name type="common">Mucormycosis agent</name>
    <name type="synonym">Rhizopus arrhizus var. delemar</name>
    <dbReference type="NCBI Taxonomy" id="64495"/>
    <lineage>
        <taxon>Eukaryota</taxon>
        <taxon>Fungi</taxon>
        <taxon>Fungi incertae sedis</taxon>
        <taxon>Mucoromycota</taxon>
        <taxon>Mucoromycotina</taxon>
        <taxon>Mucoromycetes</taxon>
        <taxon>Mucorales</taxon>
        <taxon>Mucorineae</taxon>
        <taxon>Rhizopodaceae</taxon>
        <taxon>Rhizopus</taxon>
    </lineage>
</organism>
<feature type="transmembrane region" description="Helical" evidence="6">
    <location>
        <begin position="376"/>
        <end position="401"/>
    </location>
</feature>
<evidence type="ECO:0000256" key="6">
    <source>
        <dbReference type="SAM" id="Phobius"/>
    </source>
</evidence>
<comment type="subcellular location">
    <subcellularLocation>
        <location evidence="1">Membrane</location>
        <topology evidence="1">Multi-pass membrane protein</topology>
    </subcellularLocation>
</comment>
<dbReference type="EMBL" id="JAANQT010003293">
    <property type="protein sequence ID" value="KAG1301194.1"/>
    <property type="molecule type" value="Genomic_DNA"/>
</dbReference>
<keyword evidence="3 6" id="KW-0812">Transmembrane</keyword>
<evidence type="ECO:0000256" key="3">
    <source>
        <dbReference type="ARBA" id="ARBA00022692"/>
    </source>
</evidence>
<dbReference type="PANTHER" id="PTHR11206">
    <property type="entry name" value="MULTIDRUG RESISTANCE PROTEIN"/>
    <property type="match status" value="1"/>
</dbReference>
<feature type="transmembrane region" description="Helical" evidence="6">
    <location>
        <begin position="213"/>
        <end position="236"/>
    </location>
</feature>
<proteinExistence type="inferred from homology"/>
<evidence type="ECO:0000256" key="5">
    <source>
        <dbReference type="ARBA" id="ARBA00023136"/>
    </source>
</evidence>
<dbReference type="AlphaFoldDB" id="A0A9P7BL91"/>
<accession>A0A9P7BL91</accession>
<gene>
    <name evidence="7" type="ORF">G6F64_012019</name>
</gene>
<feature type="transmembrane region" description="Helical" evidence="6">
    <location>
        <begin position="315"/>
        <end position="337"/>
    </location>
</feature>
<feature type="transmembrane region" description="Helical" evidence="6">
    <location>
        <begin position="344"/>
        <end position="364"/>
    </location>
</feature>
<evidence type="ECO:0000256" key="2">
    <source>
        <dbReference type="ARBA" id="ARBA00010199"/>
    </source>
</evidence>
<dbReference type="GO" id="GO:1990961">
    <property type="term" value="P:xenobiotic detoxification by transmembrane export across the plasma membrane"/>
    <property type="evidence" value="ECO:0007669"/>
    <property type="project" value="InterPro"/>
</dbReference>
<evidence type="ECO:0008006" key="9">
    <source>
        <dbReference type="Google" id="ProtNLM"/>
    </source>
</evidence>
<feature type="transmembrane region" description="Helical" evidence="6">
    <location>
        <begin position="132"/>
        <end position="152"/>
    </location>
</feature>
<evidence type="ECO:0000313" key="8">
    <source>
        <dbReference type="Proteomes" id="UP000716291"/>
    </source>
</evidence>
<keyword evidence="5 6" id="KW-0472">Membrane</keyword>
<dbReference type="GO" id="GO:0015297">
    <property type="term" value="F:antiporter activity"/>
    <property type="evidence" value="ECO:0007669"/>
    <property type="project" value="InterPro"/>
</dbReference>
<dbReference type="Proteomes" id="UP000716291">
    <property type="component" value="Unassembled WGS sequence"/>
</dbReference>
<reference evidence="7" key="1">
    <citation type="journal article" date="2020" name="Microb. Genom.">
        <title>Genetic diversity of clinical and environmental Mucorales isolates obtained from an investigation of mucormycosis cases among solid organ transplant recipients.</title>
        <authorList>
            <person name="Nguyen M.H."/>
            <person name="Kaul D."/>
            <person name="Muto C."/>
            <person name="Cheng S.J."/>
            <person name="Richter R.A."/>
            <person name="Bruno V.M."/>
            <person name="Liu G."/>
            <person name="Beyhan S."/>
            <person name="Sundermann A.J."/>
            <person name="Mounaud S."/>
            <person name="Pasculle A.W."/>
            <person name="Nierman W.C."/>
            <person name="Driscoll E."/>
            <person name="Cumbie R."/>
            <person name="Clancy C.J."/>
            <person name="Dupont C.L."/>
        </authorList>
    </citation>
    <scope>NUCLEOTIDE SEQUENCE</scope>
    <source>
        <strain evidence="7">GL11</strain>
    </source>
</reference>
<dbReference type="InterPro" id="IPR002528">
    <property type="entry name" value="MATE_fam"/>
</dbReference>
<protein>
    <recommendedName>
        <fullName evidence="9">MATE efflux family protein</fullName>
    </recommendedName>
</protein>
<feature type="transmembrane region" description="Helical" evidence="6">
    <location>
        <begin position="86"/>
        <end position="112"/>
    </location>
</feature>
<dbReference type="GO" id="GO:0042910">
    <property type="term" value="F:xenobiotic transmembrane transporter activity"/>
    <property type="evidence" value="ECO:0007669"/>
    <property type="project" value="InterPro"/>
</dbReference>
<dbReference type="CDD" id="cd13132">
    <property type="entry name" value="MATE_eukaryotic"/>
    <property type="match status" value="1"/>
</dbReference>
<feature type="transmembrane region" description="Helical" evidence="6">
    <location>
        <begin position="272"/>
        <end position="295"/>
    </location>
</feature>
<keyword evidence="4 6" id="KW-1133">Transmembrane helix</keyword>
<evidence type="ECO:0000313" key="7">
    <source>
        <dbReference type="EMBL" id="KAG1301194.1"/>
    </source>
</evidence>
<name>A0A9P7BL91_RHIOR</name>
<feature type="transmembrane region" description="Helical" evidence="6">
    <location>
        <begin position="242"/>
        <end position="260"/>
    </location>
</feature>
<dbReference type="Pfam" id="PF01554">
    <property type="entry name" value="MatE"/>
    <property type="match status" value="2"/>
</dbReference>
<comment type="caution">
    <text evidence="7">The sequence shown here is derived from an EMBL/GenBank/DDBJ whole genome shotgun (WGS) entry which is preliminary data.</text>
</comment>
<feature type="transmembrane region" description="Helical" evidence="6">
    <location>
        <begin position="54"/>
        <end position="74"/>
    </location>
</feature>
<sequence length="419" mass="46048">MRMPFVFNYSNLVSRDVESDGLLEDSKLANTRYDTISHSQVESPFNVLSELGAVLKYSIPLVITFLMGVGNRVWDVWFLGNIGSKALAVTSLGHLFTTVAGLSIGSGILSAIDTLVAQAYTGARYPHTIGIIFQRGLIVMFIFAMLVTIVWINAEPILVLMGQDPSLASMAQLERITVSMNSQPFFIGEMEITIWAEFLKLGVPGMLSVSTDWAFEVCALLAGVLGQVSLAAQSVVISINSLLLMIPSALSTGMSVRLGHLLGANEPRKAKFCVTLSTCLATTVTIVDSLLLYVYRKTIAYHFSTDPDVIEAIVQLLNIACLCHFVTGFGIVLSAALNALGKQLIVASLNLVSYYFVGLPFGLYLTRYHYWGLEGIWCGVLISGFIKSLVEFIIIFFMIDWHYECQLASKRISRQEYTN</sequence>
<evidence type="ECO:0000256" key="4">
    <source>
        <dbReference type="ARBA" id="ARBA00022989"/>
    </source>
</evidence>
<comment type="similarity">
    <text evidence="2">Belongs to the multi antimicrobial extrusion (MATE) (TC 2.A.66.1) family.</text>
</comment>
<keyword evidence="8" id="KW-1185">Reference proteome</keyword>
<dbReference type="GO" id="GO:0016020">
    <property type="term" value="C:membrane"/>
    <property type="evidence" value="ECO:0007669"/>
    <property type="project" value="UniProtKB-SubCell"/>
</dbReference>
<dbReference type="InterPro" id="IPR045069">
    <property type="entry name" value="MATE_euk"/>
</dbReference>
<evidence type="ECO:0000256" key="1">
    <source>
        <dbReference type="ARBA" id="ARBA00004141"/>
    </source>
</evidence>